<dbReference type="GO" id="GO:0051258">
    <property type="term" value="P:protein polymerization"/>
    <property type="evidence" value="ECO:0007669"/>
    <property type="project" value="UniProtKB-UniRule"/>
</dbReference>
<feature type="binding site" evidence="5">
    <location>
        <position position="140"/>
    </location>
    <ligand>
        <name>GTP</name>
        <dbReference type="ChEBI" id="CHEBI:37565"/>
    </ligand>
</feature>
<keyword evidence="5" id="KW-0131">Cell cycle</keyword>
<dbReference type="InterPro" id="IPR045061">
    <property type="entry name" value="FtsZ/CetZ"/>
</dbReference>
<protein>
    <recommendedName>
        <fullName evidence="5 6">Cell division protein FtsZ</fullName>
    </recommendedName>
</protein>
<dbReference type="PANTHER" id="PTHR30314:SF3">
    <property type="entry name" value="MITOCHONDRIAL DIVISION PROTEIN FSZA"/>
    <property type="match status" value="1"/>
</dbReference>
<proteinExistence type="inferred from homology"/>
<dbReference type="GO" id="GO:0005737">
    <property type="term" value="C:cytoplasm"/>
    <property type="evidence" value="ECO:0007669"/>
    <property type="project" value="UniProtKB-SubCell"/>
</dbReference>
<feature type="domain" description="Tubulin/FtsZ 2-layer sandwich" evidence="9">
    <location>
        <begin position="208"/>
        <end position="325"/>
    </location>
</feature>
<dbReference type="Gene3D" id="3.40.50.1440">
    <property type="entry name" value="Tubulin/FtsZ, GTPase domain"/>
    <property type="match status" value="1"/>
</dbReference>
<dbReference type="SMART" id="SM00864">
    <property type="entry name" value="Tubulin"/>
    <property type="match status" value="1"/>
</dbReference>
<evidence type="ECO:0000259" key="9">
    <source>
        <dbReference type="SMART" id="SM00865"/>
    </source>
</evidence>
<name>A0A9D1FP51_9FIRM</name>
<evidence type="ECO:0000256" key="1">
    <source>
        <dbReference type="ARBA" id="ARBA00009690"/>
    </source>
</evidence>
<dbReference type="SUPFAM" id="SSF52490">
    <property type="entry name" value="Tubulin nucleotide-binding domain-like"/>
    <property type="match status" value="1"/>
</dbReference>
<dbReference type="InterPro" id="IPR037103">
    <property type="entry name" value="Tubulin/FtsZ-like_C"/>
</dbReference>
<dbReference type="InterPro" id="IPR000158">
    <property type="entry name" value="Cell_div_FtsZ"/>
</dbReference>
<keyword evidence="4 5" id="KW-0717">Septation</keyword>
<evidence type="ECO:0000256" key="3">
    <source>
        <dbReference type="ARBA" id="ARBA00023134"/>
    </source>
</evidence>
<dbReference type="Pfam" id="PF12327">
    <property type="entry name" value="FtsZ_C"/>
    <property type="match status" value="1"/>
</dbReference>
<feature type="binding site" evidence="5">
    <location>
        <position position="144"/>
    </location>
    <ligand>
        <name>GTP</name>
        <dbReference type="ChEBI" id="CHEBI:37565"/>
    </ligand>
</feature>
<dbReference type="Pfam" id="PF00091">
    <property type="entry name" value="Tubulin"/>
    <property type="match status" value="1"/>
</dbReference>
<feature type="binding site" evidence="5">
    <location>
        <begin position="22"/>
        <end position="26"/>
    </location>
    <ligand>
        <name>GTP</name>
        <dbReference type="ChEBI" id="CHEBI:37565"/>
    </ligand>
</feature>
<feature type="region of interest" description="Disordered" evidence="7">
    <location>
        <begin position="66"/>
        <end position="85"/>
    </location>
</feature>
<dbReference type="InterPro" id="IPR008280">
    <property type="entry name" value="Tub_FtsZ_C"/>
</dbReference>
<dbReference type="PROSITE" id="PS01134">
    <property type="entry name" value="FTSZ_1"/>
    <property type="match status" value="1"/>
</dbReference>
<feature type="binding site" evidence="5">
    <location>
        <begin position="109"/>
        <end position="111"/>
    </location>
    <ligand>
        <name>GTP</name>
        <dbReference type="ChEBI" id="CHEBI:37565"/>
    </ligand>
</feature>
<reference evidence="10" key="2">
    <citation type="journal article" date="2021" name="PeerJ">
        <title>Extensive microbial diversity within the chicken gut microbiome revealed by metagenomics and culture.</title>
        <authorList>
            <person name="Gilroy R."/>
            <person name="Ravi A."/>
            <person name="Getino M."/>
            <person name="Pursley I."/>
            <person name="Horton D.L."/>
            <person name="Alikhan N.F."/>
            <person name="Baker D."/>
            <person name="Gharbi K."/>
            <person name="Hall N."/>
            <person name="Watson M."/>
            <person name="Adriaenssens E.M."/>
            <person name="Foster-Nyarko E."/>
            <person name="Jarju S."/>
            <person name="Secka A."/>
            <person name="Antonio M."/>
            <person name="Oren A."/>
            <person name="Chaudhuri R.R."/>
            <person name="La Ragione R."/>
            <person name="Hildebrand F."/>
            <person name="Pallen M.J."/>
        </authorList>
    </citation>
    <scope>NUCLEOTIDE SEQUENCE</scope>
    <source>
        <strain evidence="10">CHK199-13235</strain>
    </source>
</reference>
<feature type="binding site" evidence="5">
    <location>
        <position position="188"/>
    </location>
    <ligand>
        <name>GTP</name>
        <dbReference type="ChEBI" id="CHEBI:37565"/>
    </ligand>
</feature>
<dbReference type="FunFam" id="3.40.50.1440:FF:000001">
    <property type="entry name" value="Cell division protein FtsZ"/>
    <property type="match status" value="1"/>
</dbReference>
<comment type="caution">
    <text evidence="10">The sequence shown here is derived from an EMBL/GenBank/DDBJ whole genome shotgun (WGS) entry which is preliminary data.</text>
</comment>
<feature type="domain" description="Tubulin/FtsZ GTPase" evidence="8">
    <location>
        <begin position="14"/>
        <end position="206"/>
    </location>
</feature>
<dbReference type="InterPro" id="IPR024757">
    <property type="entry name" value="FtsZ_C"/>
</dbReference>
<comment type="similarity">
    <text evidence="1 5">Belongs to the FtsZ family.</text>
</comment>
<evidence type="ECO:0000259" key="8">
    <source>
        <dbReference type="SMART" id="SM00864"/>
    </source>
</evidence>
<evidence type="ECO:0000256" key="6">
    <source>
        <dbReference type="NCBIfam" id="TIGR00065"/>
    </source>
</evidence>
<dbReference type="GO" id="GO:0000917">
    <property type="term" value="P:division septum assembly"/>
    <property type="evidence" value="ECO:0007669"/>
    <property type="project" value="UniProtKB-KW"/>
</dbReference>
<evidence type="ECO:0000256" key="5">
    <source>
        <dbReference type="HAMAP-Rule" id="MF_00909"/>
    </source>
</evidence>
<evidence type="ECO:0000313" key="11">
    <source>
        <dbReference type="Proteomes" id="UP000824002"/>
    </source>
</evidence>
<dbReference type="GO" id="GO:0032153">
    <property type="term" value="C:cell division site"/>
    <property type="evidence" value="ECO:0007669"/>
    <property type="project" value="UniProtKB-UniRule"/>
</dbReference>
<evidence type="ECO:0000256" key="2">
    <source>
        <dbReference type="ARBA" id="ARBA00022741"/>
    </source>
</evidence>
<dbReference type="AlphaFoldDB" id="A0A9D1FP51"/>
<keyword evidence="3 5" id="KW-0342">GTP-binding</keyword>
<dbReference type="SUPFAM" id="SSF55307">
    <property type="entry name" value="Tubulin C-terminal domain-like"/>
    <property type="match status" value="1"/>
</dbReference>
<evidence type="ECO:0000313" key="10">
    <source>
        <dbReference type="EMBL" id="HIS77323.1"/>
    </source>
</evidence>
<dbReference type="EMBL" id="DVJP01000073">
    <property type="protein sequence ID" value="HIS77323.1"/>
    <property type="molecule type" value="Genomic_DNA"/>
</dbReference>
<dbReference type="PANTHER" id="PTHR30314">
    <property type="entry name" value="CELL DIVISION PROTEIN FTSZ-RELATED"/>
    <property type="match status" value="1"/>
</dbReference>
<reference evidence="10" key="1">
    <citation type="submission" date="2020-10" db="EMBL/GenBank/DDBJ databases">
        <authorList>
            <person name="Gilroy R."/>
        </authorList>
    </citation>
    <scope>NUCLEOTIDE SEQUENCE</scope>
    <source>
        <strain evidence="10">CHK199-13235</strain>
    </source>
</reference>
<evidence type="ECO:0000256" key="4">
    <source>
        <dbReference type="ARBA" id="ARBA00023210"/>
    </source>
</evidence>
<sequence length="370" mass="39031">MPFTLENDMQKVVDIKVIGVGGAGGNAVNRMVDDGVKDVDFIAVNTDRQVLDISKAEYKIQIGEKTSKGQGAGGNPERGAQAAEESREEIAAALKGAQMVFITAGMGGGTGTGAAPVVADIAREMGVLTIGVVTKPFSYEGKRRMTYAEQGIAALSKVVDSLVIIPNDRIRQVIDQKTSFKDAFKVVDGVLKQGIQSISDLINTDGFVNLDFADLCSVMRDAGIAHMGVGYANGKDKAEAAADMAISSPLLETSITGAKAVIINICASNDLLYEDAEFVSTMIEKAAHPDAAIYWGLVFDDSMNDEIRVTVIATGFDEDYTSGLDDKAKARVAGNGKEAAAGANNEAAQKKAPSTLDDDFDQILSIFNSK</sequence>
<comment type="function">
    <text evidence="5">Essential cell division protein that forms a contractile ring structure (Z ring) at the future cell division site. The regulation of the ring assembly controls the timing and the location of cell division. One of the functions of the FtsZ ring is to recruit other cell division proteins to the septum to produce a new cell wall between the dividing cells. Binds GTP and shows GTPase activity.</text>
</comment>
<dbReference type="Proteomes" id="UP000824002">
    <property type="component" value="Unassembled WGS sequence"/>
</dbReference>
<organism evidence="10 11">
    <name type="scientific">Candidatus Merdivicinus excrementipullorum</name>
    <dbReference type="NCBI Taxonomy" id="2840867"/>
    <lineage>
        <taxon>Bacteria</taxon>
        <taxon>Bacillati</taxon>
        <taxon>Bacillota</taxon>
        <taxon>Clostridia</taxon>
        <taxon>Eubacteriales</taxon>
        <taxon>Oscillospiraceae</taxon>
        <taxon>Oscillospiraceae incertae sedis</taxon>
        <taxon>Candidatus Merdivicinus</taxon>
    </lineage>
</organism>
<comment type="subcellular location">
    <subcellularLocation>
        <location evidence="5">Cytoplasm</location>
    </subcellularLocation>
    <text evidence="5">Assembles at midcell at the inner surface of the cytoplasmic membrane.</text>
</comment>
<dbReference type="GO" id="GO:0005525">
    <property type="term" value="F:GTP binding"/>
    <property type="evidence" value="ECO:0007669"/>
    <property type="project" value="UniProtKB-UniRule"/>
</dbReference>
<keyword evidence="5" id="KW-0963">Cytoplasm</keyword>
<dbReference type="Gene3D" id="3.30.1330.20">
    <property type="entry name" value="Tubulin/FtsZ, C-terminal domain"/>
    <property type="match status" value="1"/>
</dbReference>
<dbReference type="PRINTS" id="PR00423">
    <property type="entry name" value="CELLDVISFTSZ"/>
</dbReference>
<dbReference type="HAMAP" id="MF_00909">
    <property type="entry name" value="FtsZ"/>
    <property type="match status" value="1"/>
</dbReference>
<dbReference type="InterPro" id="IPR003008">
    <property type="entry name" value="Tubulin_FtsZ_GTPase"/>
</dbReference>
<dbReference type="SMART" id="SM00865">
    <property type="entry name" value="Tubulin_C"/>
    <property type="match status" value="1"/>
</dbReference>
<dbReference type="InterPro" id="IPR018316">
    <property type="entry name" value="Tubulin/FtsZ_2-layer-sand-dom"/>
</dbReference>
<dbReference type="GO" id="GO:0043093">
    <property type="term" value="P:FtsZ-dependent cytokinesis"/>
    <property type="evidence" value="ECO:0007669"/>
    <property type="project" value="UniProtKB-UniRule"/>
</dbReference>
<dbReference type="CDD" id="cd02201">
    <property type="entry name" value="FtsZ_type1"/>
    <property type="match status" value="1"/>
</dbReference>
<gene>
    <name evidence="5 10" type="primary">ftsZ</name>
    <name evidence="10" type="ORF">IAB51_11055</name>
</gene>
<evidence type="ECO:0000256" key="7">
    <source>
        <dbReference type="SAM" id="MobiDB-lite"/>
    </source>
</evidence>
<keyword evidence="5 10" id="KW-0132">Cell division</keyword>
<dbReference type="GO" id="GO:0003924">
    <property type="term" value="F:GTPase activity"/>
    <property type="evidence" value="ECO:0007669"/>
    <property type="project" value="UniProtKB-UniRule"/>
</dbReference>
<dbReference type="NCBIfam" id="TIGR00065">
    <property type="entry name" value="ftsZ"/>
    <property type="match status" value="1"/>
</dbReference>
<keyword evidence="2 5" id="KW-0547">Nucleotide-binding</keyword>
<dbReference type="InterPro" id="IPR020805">
    <property type="entry name" value="Cell_div_FtsZ_CS"/>
</dbReference>
<comment type="subunit">
    <text evidence="5">Homodimer. Polymerizes to form a dynamic ring structure in a strictly GTP-dependent manner. Interacts directly with several other division proteins.</text>
</comment>
<dbReference type="InterPro" id="IPR036525">
    <property type="entry name" value="Tubulin/FtsZ_GTPase_sf"/>
</dbReference>
<accession>A0A9D1FP51</accession>